<proteinExistence type="predicted"/>
<evidence type="ECO:0000313" key="1">
    <source>
        <dbReference type="EMBL" id="MPD00076.1"/>
    </source>
</evidence>
<evidence type="ECO:0000313" key="2">
    <source>
        <dbReference type="Proteomes" id="UP000324222"/>
    </source>
</evidence>
<dbReference type="EMBL" id="VSRR010121238">
    <property type="protein sequence ID" value="MPD00076.1"/>
    <property type="molecule type" value="Genomic_DNA"/>
</dbReference>
<keyword evidence="2" id="KW-1185">Reference proteome</keyword>
<name>A0A5B7JZM0_PORTR</name>
<dbReference type="AlphaFoldDB" id="A0A5B7JZM0"/>
<sequence length="30" mass="3471">MMGSHLVSITNLDENNYVQGEFLAHLQYFV</sequence>
<dbReference type="Proteomes" id="UP000324222">
    <property type="component" value="Unassembled WGS sequence"/>
</dbReference>
<gene>
    <name evidence="1" type="ORF">E2C01_095524</name>
</gene>
<accession>A0A5B7JZM0</accession>
<reference evidence="1 2" key="1">
    <citation type="submission" date="2019-05" db="EMBL/GenBank/DDBJ databases">
        <title>Another draft genome of Portunus trituberculatus and its Hox gene families provides insights of decapod evolution.</title>
        <authorList>
            <person name="Jeong J.-H."/>
            <person name="Song I."/>
            <person name="Kim S."/>
            <person name="Choi T."/>
            <person name="Kim D."/>
            <person name="Ryu S."/>
            <person name="Kim W."/>
        </authorList>
    </citation>
    <scope>NUCLEOTIDE SEQUENCE [LARGE SCALE GENOMIC DNA]</scope>
    <source>
        <tissue evidence="1">Muscle</tissue>
    </source>
</reference>
<organism evidence="1 2">
    <name type="scientific">Portunus trituberculatus</name>
    <name type="common">Swimming crab</name>
    <name type="synonym">Neptunus trituberculatus</name>
    <dbReference type="NCBI Taxonomy" id="210409"/>
    <lineage>
        <taxon>Eukaryota</taxon>
        <taxon>Metazoa</taxon>
        <taxon>Ecdysozoa</taxon>
        <taxon>Arthropoda</taxon>
        <taxon>Crustacea</taxon>
        <taxon>Multicrustacea</taxon>
        <taxon>Malacostraca</taxon>
        <taxon>Eumalacostraca</taxon>
        <taxon>Eucarida</taxon>
        <taxon>Decapoda</taxon>
        <taxon>Pleocyemata</taxon>
        <taxon>Brachyura</taxon>
        <taxon>Eubrachyura</taxon>
        <taxon>Portunoidea</taxon>
        <taxon>Portunidae</taxon>
        <taxon>Portuninae</taxon>
        <taxon>Portunus</taxon>
    </lineage>
</organism>
<protein>
    <submittedName>
        <fullName evidence="1">Uncharacterized protein</fullName>
    </submittedName>
</protein>
<comment type="caution">
    <text evidence="1">The sequence shown here is derived from an EMBL/GenBank/DDBJ whole genome shotgun (WGS) entry which is preliminary data.</text>
</comment>